<name>A0A3G5AB03_9VIRU</name>
<proteinExistence type="predicted"/>
<evidence type="ECO:0000313" key="1">
    <source>
        <dbReference type="EMBL" id="AYV83411.1"/>
    </source>
</evidence>
<organism evidence="1">
    <name type="scientific">Hyperionvirus sp</name>
    <dbReference type="NCBI Taxonomy" id="2487770"/>
    <lineage>
        <taxon>Viruses</taxon>
        <taxon>Varidnaviria</taxon>
        <taxon>Bamfordvirae</taxon>
        <taxon>Nucleocytoviricota</taxon>
        <taxon>Megaviricetes</taxon>
        <taxon>Imitervirales</taxon>
        <taxon>Mimiviridae</taxon>
        <taxon>Klosneuvirinae</taxon>
    </lineage>
</organism>
<dbReference type="EMBL" id="MK072388">
    <property type="protein sequence ID" value="AYV83411.1"/>
    <property type="molecule type" value="Genomic_DNA"/>
</dbReference>
<protein>
    <submittedName>
        <fullName evidence="1">Uncharacterized protein</fullName>
    </submittedName>
</protein>
<gene>
    <name evidence="1" type="ORF">Hyperionvirus6_92</name>
</gene>
<accession>A0A3G5AB03</accession>
<reference evidence="1" key="1">
    <citation type="submission" date="2018-10" db="EMBL/GenBank/DDBJ databases">
        <title>Hidden diversity of soil giant viruses.</title>
        <authorList>
            <person name="Schulz F."/>
            <person name="Alteio L."/>
            <person name="Goudeau D."/>
            <person name="Ryan E.M."/>
            <person name="Malmstrom R.R."/>
            <person name="Blanchard J."/>
            <person name="Woyke T."/>
        </authorList>
    </citation>
    <scope>NUCLEOTIDE SEQUENCE</scope>
    <source>
        <strain evidence="1">HYV1</strain>
    </source>
</reference>
<sequence>MTPAMAMKSSASKRRWRRRKQPLVIGSERFRQFLLEPLNAIKRVEEKRKKQRLEKLRFEMESFSEFKKGFDWEYSCETYDLLLKTGQLNKLFDVVCKLLQTRGWIIVLLQSPSSKNLLTFAINSPNDFLSEDGYPVWGARYESNGIFDSMIADRVSIYHPKLDYYSTRISRQYRCHLVPNSFINDLYISPSKFQRTTITRHFHETKQILNCEEFWPKSLPTNHWNGLKMNFNDEIFCQHCYSLEKIYSVILRRLFIKKMYIPIPIIHLMLTYVQILPY</sequence>